<feature type="compositionally biased region" description="Gly residues" evidence="1">
    <location>
        <begin position="169"/>
        <end position="194"/>
    </location>
</feature>
<dbReference type="Proteomes" id="UP001065174">
    <property type="component" value="Chromosome"/>
</dbReference>
<dbReference type="PROSITE" id="PS51257">
    <property type="entry name" value="PROKAR_LIPOPROTEIN"/>
    <property type="match status" value="1"/>
</dbReference>
<evidence type="ECO:0000256" key="1">
    <source>
        <dbReference type="SAM" id="MobiDB-lite"/>
    </source>
</evidence>
<name>A0ABY6CQG2_9BACT</name>
<dbReference type="RefSeq" id="WP_262309711.1">
    <property type="nucleotide sequence ID" value="NZ_CP106679.1"/>
</dbReference>
<gene>
    <name evidence="2" type="ORF">N6H18_18210</name>
</gene>
<evidence type="ECO:0000313" key="2">
    <source>
        <dbReference type="EMBL" id="UXP32275.1"/>
    </source>
</evidence>
<proteinExistence type="predicted"/>
<protein>
    <submittedName>
        <fullName evidence="2">Uncharacterized protein</fullName>
    </submittedName>
</protein>
<sequence>MIKNILKQLLIFLLVAPLIYSCDGLFGDEEDDEPEVEVNSYSIIPSSSDSRTNVWQGCVEIDQREVTISLWDHGQIDGDIVSFYVNGKEVVSNLTLDGPSNKYTFTRTLEYNGFNYVRLKAHNLGDISPNTATVSIDGTEFVLESDLSNNGCFDIVVPGYGVSCSDSGSGSGSGSGTGTTGTGTGSGTGTGTGSGSTTQYGEVSFYTTKDHGCGNITVQISGQGSKTLTQYFYSDINECAVDGAVTWSLTPGSYTYSASCDGYTWGPATITITGNGCLKYKLS</sequence>
<evidence type="ECO:0000313" key="3">
    <source>
        <dbReference type="Proteomes" id="UP001065174"/>
    </source>
</evidence>
<keyword evidence="3" id="KW-1185">Reference proteome</keyword>
<reference evidence="2" key="1">
    <citation type="submission" date="2022-09" db="EMBL/GenBank/DDBJ databases">
        <title>Comparative genomics and taxonomic characterization of three novel marine species of genus Reichenbachiella exhibiting antioxidant and polysaccharide degradation activities.</title>
        <authorList>
            <person name="Muhammad N."/>
            <person name="Lee Y.-J."/>
            <person name="Ko J."/>
            <person name="Kim S.-G."/>
        </authorList>
    </citation>
    <scope>NUCLEOTIDE SEQUENCE</scope>
    <source>
        <strain evidence="2">BKB1-1</strain>
    </source>
</reference>
<feature type="region of interest" description="Disordered" evidence="1">
    <location>
        <begin position="168"/>
        <end position="196"/>
    </location>
</feature>
<dbReference type="EMBL" id="CP106679">
    <property type="protein sequence ID" value="UXP32275.1"/>
    <property type="molecule type" value="Genomic_DNA"/>
</dbReference>
<accession>A0ABY6CQG2</accession>
<organism evidence="2 3">
    <name type="scientific">Reichenbachiella agarivorans</name>
    <dbReference type="NCBI Taxonomy" id="2979464"/>
    <lineage>
        <taxon>Bacteria</taxon>
        <taxon>Pseudomonadati</taxon>
        <taxon>Bacteroidota</taxon>
        <taxon>Cytophagia</taxon>
        <taxon>Cytophagales</taxon>
        <taxon>Reichenbachiellaceae</taxon>
        <taxon>Reichenbachiella</taxon>
    </lineage>
</organism>